<dbReference type="GeneID" id="14922924"/>
<dbReference type="RefSeq" id="XP_004348462.1">
    <property type="nucleotide sequence ID" value="XM_004348412.1"/>
</dbReference>
<feature type="compositionally biased region" description="Low complexity" evidence="2">
    <location>
        <begin position="295"/>
        <end position="304"/>
    </location>
</feature>
<feature type="region of interest" description="Disordered" evidence="2">
    <location>
        <begin position="270"/>
        <end position="304"/>
    </location>
</feature>
<dbReference type="KEGG" id="acan:ACA1_157260"/>
<dbReference type="Proteomes" id="UP000011083">
    <property type="component" value="Unassembled WGS sequence"/>
</dbReference>
<protein>
    <submittedName>
        <fullName evidence="3">Uncharacterized protein</fullName>
    </submittedName>
</protein>
<name>L8H919_ACACF</name>
<dbReference type="EMBL" id="KB007890">
    <property type="protein sequence ID" value="ELR22004.1"/>
    <property type="molecule type" value="Genomic_DNA"/>
</dbReference>
<feature type="compositionally biased region" description="Low complexity" evidence="2">
    <location>
        <begin position="341"/>
        <end position="352"/>
    </location>
</feature>
<keyword evidence="4" id="KW-1185">Reference proteome</keyword>
<feature type="coiled-coil region" evidence="1">
    <location>
        <begin position="98"/>
        <end position="188"/>
    </location>
</feature>
<evidence type="ECO:0000256" key="2">
    <source>
        <dbReference type="SAM" id="MobiDB-lite"/>
    </source>
</evidence>
<accession>L8H919</accession>
<organism evidence="3 4">
    <name type="scientific">Acanthamoeba castellanii (strain ATCC 30010 / Neff)</name>
    <dbReference type="NCBI Taxonomy" id="1257118"/>
    <lineage>
        <taxon>Eukaryota</taxon>
        <taxon>Amoebozoa</taxon>
        <taxon>Discosea</taxon>
        <taxon>Longamoebia</taxon>
        <taxon>Centramoebida</taxon>
        <taxon>Acanthamoebidae</taxon>
        <taxon>Acanthamoeba</taxon>
    </lineage>
</organism>
<evidence type="ECO:0000256" key="1">
    <source>
        <dbReference type="SAM" id="Coils"/>
    </source>
</evidence>
<feature type="coiled-coil region" evidence="1">
    <location>
        <begin position="384"/>
        <end position="439"/>
    </location>
</feature>
<sequence>MHEQFSQLKALLDSERKARVEQAHLLLFPSDVEKARAEAENELKEVRSAFEGTVWTRVGLEEEVKKMEKETYFLKKMLDELSASTNNSVGIEEKIESLESQVEEREFLTRVLKRLQDQTRVMRNTLDLHIQGKNANYADLESKRNELRRKLRARGDVERVIMELEDEVESLKAQIKQEEKAREQQEWLVDIEINDLSKRQAHSPLPLNAPLSLGLEIAAREKTRKMIDQAAAHRKKIVQELEALKARAVASPGGMRDGKEGARNEFRKSFHPAAFHRTQSGPNIDEKKDDEAQPSSSLSAGSFSPVRESSSLFVSGEMVFKGGSSGSTPGSAKVTGRRESLTGSISPSLSLSEPRESDSELGDLPFTRNLQDLRNKVDEVWEVMSEEGDRSRSLERELKEMQKAVDEEREERRRLVQAMAEERERREELERKLTRVLELHQQGASPAQE</sequence>
<reference evidence="3 4" key="1">
    <citation type="journal article" date="2013" name="Genome Biol.">
        <title>Genome of Acanthamoeba castellanii highlights extensive lateral gene transfer and early evolution of tyrosine kinase signaling.</title>
        <authorList>
            <person name="Clarke M."/>
            <person name="Lohan A.J."/>
            <person name="Liu B."/>
            <person name="Lagkouvardos I."/>
            <person name="Roy S."/>
            <person name="Zafar N."/>
            <person name="Bertelli C."/>
            <person name="Schilde C."/>
            <person name="Kianianmomeni A."/>
            <person name="Burglin T.R."/>
            <person name="Frech C."/>
            <person name="Turcotte B."/>
            <person name="Kopec K.O."/>
            <person name="Synnott J.M."/>
            <person name="Choo C."/>
            <person name="Paponov I."/>
            <person name="Finkler A."/>
            <person name="Soon Heng Tan C."/>
            <person name="Hutchins A.P."/>
            <person name="Weinmeier T."/>
            <person name="Rattei T."/>
            <person name="Chu J.S."/>
            <person name="Gimenez G."/>
            <person name="Irimia M."/>
            <person name="Rigden D.J."/>
            <person name="Fitzpatrick D.A."/>
            <person name="Lorenzo-Morales J."/>
            <person name="Bateman A."/>
            <person name="Chiu C.H."/>
            <person name="Tang P."/>
            <person name="Hegemann P."/>
            <person name="Fromm H."/>
            <person name="Raoult D."/>
            <person name="Greub G."/>
            <person name="Miranda-Saavedra D."/>
            <person name="Chen N."/>
            <person name="Nash P."/>
            <person name="Ginger M.L."/>
            <person name="Horn M."/>
            <person name="Schaap P."/>
            <person name="Caler L."/>
            <person name="Loftus B."/>
        </authorList>
    </citation>
    <scope>NUCLEOTIDE SEQUENCE [LARGE SCALE GENOMIC DNA]</scope>
    <source>
        <strain evidence="3 4">Neff</strain>
    </source>
</reference>
<dbReference type="AlphaFoldDB" id="L8H919"/>
<gene>
    <name evidence="3" type="ORF">ACA1_157260</name>
</gene>
<dbReference type="VEuPathDB" id="AmoebaDB:ACA1_157260"/>
<feature type="region of interest" description="Disordered" evidence="2">
    <location>
        <begin position="321"/>
        <end position="364"/>
    </location>
</feature>
<proteinExistence type="predicted"/>
<evidence type="ECO:0000313" key="3">
    <source>
        <dbReference type="EMBL" id="ELR22004.1"/>
    </source>
</evidence>
<evidence type="ECO:0000313" key="4">
    <source>
        <dbReference type="Proteomes" id="UP000011083"/>
    </source>
</evidence>
<keyword evidence="1" id="KW-0175">Coiled coil</keyword>